<keyword evidence="3" id="KW-0808">Transferase</keyword>
<dbReference type="PANTHER" id="PTHR43685:SF5">
    <property type="entry name" value="GLYCOSYLTRANSFERASE EPSE-RELATED"/>
    <property type="match status" value="1"/>
</dbReference>
<evidence type="ECO:0000313" key="5">
    <source>
        <dbReference type="EMBL" id="GAA5193592.1"/>
    </source>
</evidence>
<evidence type="ECO:0000256" key="1">
    <source>
        <dbReference type="ARBA" id="ARBA00006739"/>
    </source>
</evidence>
<protein>
    <recommendedName>
        <fullName evidence="4">Glycosyltransferase 2-like domain-containing protein</fullName>
    </recommendedName>
</protein>
<dbReference type="RefSeq" id="WP_345317437.1">
    <property type="nucleotide sequence ID" value="NZ_BAABLF010000025.1"/>
</dbReference>
<evidence type="ECO:0000256" key="3">
    <source>
        <dbReference type="ARBA" id="ARBA00022679"/>
    </source>
</evidence>
<evidence type="ECO:0000313" key="6">
    <source>
        <dbReference type="Proteomes" id="UP001501600"/>
    </source>
</evidence>
<dbReference type="InterPro" id="IPR001173">
    <property type="entry name" value="Glyco_trans_2-like"/>
</dbReference>
<keyword evidence="2" id="KW-0328">Glycosyltransferase</keyword>
<gene>
    <name evidence="5" type="ORF">GCM10025772_24810</name>
</gene>
<dbReference type="Proteomes" id="UP001501600">
    <property type="component" value="Unassembled WGS sequence"/>
</dbReference>
<dbReference type="InterPro" id="IPR050834">
    <property type="entry name" value="Glycosyltransf_2"/>
</dbReference>
<comment type="caution">
    <text evidence="5">The sequence shown here is derived from an EMBL/GenBank/DDBJ whole genome shotgun (WGS) entry which is preliminary data.</text>
</comment>
<accession>A0ABP9SDT7</accession>
<organism evidence="5 6">
    <name type="scientific">Ferrimonas gelatinilytica</name>
    <dbReference type="NCBI Taxonomy" id="1255257"/>
    <lineage>
        <taxon>Bacteria</taxon>
        <taxon>Pseudomonadati</taxon>
        <taxon>Pseudomonadota</taxon>
        <taxon>Gammaproteobacteria</taxon>
        <taxon>Alteromonadales</taxon>
        <taxon>Ferrimonadaceae</taxon>
        <taxon>Ferrimonas</taxon>
    </lineage>
</organism>
<dbReference type="Pfam" id="PF00535">
    <property type="entry name" value="Glycos_transf_2"/>
    <property type="match status" value="1"/>
</dbReference>
<dbReference type="EMBL" id="BAABLF010000025">
    <property type="protein sequence ID" value="GAA5193592.1"/>
    <property type="molecule type" value="Genomic_DNA"/>
</dbReference>
<proteinExistence type="inferred from homology"/>
<dbReference type="Gene3D" id="3.90.550.10">
    <property type="entry name" value="Spore Coat Polysaccharide Biosynthesis Protein SpsA, Chain A"/>
    <property type="match status" value="1"/>
</dbReference>
<comment type="similarity">
    <text evidence="1">Belongs to the glycosyltransferase 2 family.</text>
</comment>
<keyword evidence="6" id="KW-1185">Reference proteome</keyword>
<evidence type="ECO:0000256" key="2">
    <source>
        <dbReference type="ARBA" id="ARBA00022676"/>
    </source>
</evidence>
<evidence type="ECO:0000259" key="4">
    <source>
        <dbReference type="Pfam" id="PF00535"/>
    </source>
</evidence>
<name>A0ABP9SDT7_9GAMM</name>
<sequence length="292" mass="33063">MADLPYRKIRSARTEPTRCRLSVLMATTGGATLSQALLSVLDCQEETLATIELVLVVDNPNLDPSELLTPLSEPQRAAVTLLHNDENIGLTRSLNLGLQFCRGALVTRLDDDDRFTPQRIALVTTYFSDHPDVDLLTGAAWVHQDGRRYLMQVPESHLEIARRLACRNILVHSALTVRTERLRWLGGYDEAFRYAQDYEFYLRALRQGLRFAGVSEPLVEREEGRNSITLSRRRQQALFSLAALSLHHALCWDGGAQSVRPVLLAVARFASPSLLRKGVRWLRARRRRVRLA</sequence>
<dbReference type="InterPro" id="IPR029044">
    <property type="entry name" value="Nucleotide-diphossugar_trans"/>
</dbReference>
<dbReference type="PANTHER" id="PTHR43685">
    <property type="entry name" value="GLYCOSYLTRANSFERASE"/>
    <property type="match status" value="1"/>
</dbReference>
<feature type="domain" description="Glycosyltransferase 2-like" evidence="4">
    <location>
        <begin position="31"/>
        <end position="142"/>
    </location>
</feature>
<dbReference type="SUPFAM" id="SSF53448">
    <property type="entry name" value="Nucleotide-diphospho-sugar transferases"/>
    <property type="match status" value="1"/>
</dbReference>
<reference evidence="6" key="1">
    <citation type="journal article" date="2019" name="Int. J. Syst. Evol. Microbiol.">
        <title>The Global Catalogue of Microorganisms (GCM) 10K type strain sequencing project: providing services to taxonomists for standard genome sequencing and annotation.</title>
        <authorList>
            <consortium name="The Broad Institute Genomics Platform"/>
            <consortium name="The Broad Institute Genome Sequencing Center for Infectious Disease"/>
            <person name="Wu L."/>
            <person name="Ma J."/>
        </authorList>
    </citation>
    <scope>NUCLEOTIDE SEQUENCE [LARGE SCALE GENOMIC DNA]</scope>
    <source>
        <strain evidence="6">JCM 18720</strain>
    </source>
</reference>